<dbReference type="EMBL" id="ABXJ01000018">
    <property type="protein sequence ID" value="EEA91434.1"/>
    <property type="molecule type" value="Genomic_DNA"/>
</dbReference>
<dbReference type="PANTHER" id="PTHR22642">
    <property type="entry name" value="IMIDAZOLONEPROPIONASE"/>
    <property type="match status" value="1"/>
</dbReference>
<evidence type="ECO:0000259" key="1">
    <source>
        <dbReference type="Pfam" id="PF07969"/>
    </source>
</evidence>
<dbReference type="STRING" id="445975.COLSTE_00349"/>
<dbReference type="CDD" id="cd01300">
    <property type="entry name" value="YtcJ_like"/>
    <property type="match status" value="1"/>
</dbReference>
<dbReference type="Gene3D" id="3.10.310.70">
    <property type="match status" value="1"/>
</dbReference>
<dbReference type="Proteomes" id="UP000003560">
    <property type="component" value="Unassembled WGS sequence"/>
</dbReference>
<dbReference type="HOGENOM" id="CLU_009942_3_1_11"/>
<comment type="caution">
    <text evidence="2">The sequence shown here is derived from an EMBL/GenBank/DDBJ whole genome shotgun (WGS) entry which is preliminary data.</text>
</comment>
<dbReference type="InterPro" id="IPR032466">
    <property type="entry name" value="Metal_Hydrolase"/>
</dbReference>
<dbReference type="SUPFAM" id="SSF51338">
    <property type="entry name" value="Composite domain of metallo-dependent hydrolases"/>
    <property type="match status" value="1"/>
</dbReference>
<proteinExistence type="predicted"/>
<dbReference type="OrthoDB" id="3173428at2"/>
<sequence>MELERPDYIVTSTRVFTSAVGECAARPLAFAVAGERVVHVGAFEDVRAACPAFTPVHDFGNVFICPGFHDAHLHFFHTALGESPYLLMHMGTSEAELVKRTRAFAEGLPGHAWVVTQGWRDYRWDPPVPPTKRSLDAAFPDRPCVMYSGDGHTLWMNSRALEALGVTRDSVPPQGGSYDKDENGELTGIIREAAAMELLPRCLAWLTESDIARAYEEQMTCMAEQGITSICDMALMPHPGCDFIRDDVYEALARSGKLTLRAHMYPTLLDDQSRLEALQARYATGEFPLLRAPGFKQFFDGVSSQHTAWLTDPYTNARTPGDCGRPTVPADRMRKLVLAAAERGHSVRIHTIGDRAIHEALDIFEEARERFGSPSQGRNTLEHLENLLPGDIDRLRELDVLASSQPGHITLDPGGPERDLGQERSRIMWPFATYAARGVAQAFGTDSPITAVTSMDVLYCAVTRQDPFTLEPAGGWLPGERISAAEALRIYTAGCAAAVGREHELGRIAPGYLADFVVLDRNVTACDASEIQGAKVQATYLAGKRVFERV</sequence>
<gene>
    <name evidence="2" type="ORF">COLSTE_00349</name>
</gene>
<dbReference type="GO" id="GO:0016810">
    <property type="term" value="F:hydrolase activity, acting on carbon-nitrogen (but not peptide) bonds"/>
    <property type="evidence" value="ECO:0007669"/>
    <property type="project" value="InterPro"/>
</dbReference>
<dbReference type="InterPro" id="IPR013108">
    <property type="entry name" value="Amidohydro_3"/>
</dbReference>
<evidence type="ECO:0000313" key="2">
    <source>
        <dbReference type="EMBL" id="EEA91434.1"/>
    </source>
</evidence>
<dbReference type="SUPFAM" id="SSF51556">
    <property type="entry name" value="Metallo-dependent hydrolases"/>
    <property type="match status" value="1"/>
</dbReference>
<accession>B6G8H1</accession>
<reference evidence="2 3" key="1">
    <citation type="submission" date="2008-10" db="EMBL/GenBank/DDBJ databases">
        <title>Draft genome sequence of Collinsella stercoris (DSM 13279).</title>
        <authorList>
            <person name="Sudarsanam P."/>
            <person name="Ley R."/>
            <person name="Guruge J."/>
            <person name="Turnbaugh P.J."/>
            <person name="Mahowald M."/>
            <person name="Liep D."/>
            <person name="Gordon J."/>
        </authorList>
    </citation>
    <scope>NUCLEOTIDE SEQUENCE [LARGE SCALE GENOMIC DNA]</scope>
    <source>
        <strain evidence="2 3">DSM 13279</strain>
    </source>
</reference>
<keyword evidence="3" id="KW-1185">Reference proteome</keyword>
<keyword evidence="2" id="KW-0378">Hydrolase</keyword>
<feature type="domain" description="Amidohydrolase 3" evidence="1">
    <location>
        <begin position="63"/>
        <end position="547"/>
    </location>
</feature>
<dbReference type="RefSeq" id="WP_006720012.1">
    <property type="nucleotide sequence ID" value="NZ_CP085935.1"/>
</dbReference>
<dbReference type="eggNOG" id="COG1574">
    <property type="taxonomic scope" value="Bacteria"/>
</dbReference>
<dbReference type="Gene3D" id="2.30.40.10">
    <property type="entry name" value="Urease, subunit C, domain 1"/>
    <property type="match status" value="1"/>
</dbReference>
<reference evidence="2 3" key="2">
    <citation type="submission" date="2008-10" db="EMBL/GenBank/DDBJ databases">
        <authorList>
            <person name="Fulton L."/>
            <person name="Clifton S."/>
            <person name="Fulton B."/>
            <person name="Xu J."/>
            <person name="Minx P."/>
            <person name="Pepin K.H."/>
            <person name="Johnson M."/>
            <person name="Thiruvilangam P."/>
            <person name="Bhonagiri V."/>
            <person name="Nash W.E."/>
            <person name="Mardis E.R."/>
            <person name="Wilson R.K."/>
        </authorList>
    </citation>
    <scope>NUCLEOTIDE SEQUENCE [LARGE SCALE GENOMIC DNA]</scope>
    <source>
        <strain evidence="2 3">DSM 13279</strain>
    </source>
</reference>
<name>B6G8H1_9ACTN</name>
<evidence type="ECO:0000313" key="3">
    <source>
        <dbReference type="Proteomes" id="UP000003560"/>
    </source>
</evidence>
<dbReference type="InterPro" id="IPR011059">
    <property type="entry name" value="Metal-dep_hydrolase_composite"/>
</dbReference>
<dbReference type="GeneID" id="98002698"/>
<dbReference type="Gene3D" id="3.20.20.140">
    <property type="entry name" value="Metal-dependent hydrolases"/>
    <property type="match status" value="1"/>
</dbReference>
<dbReference type="PANTHER" id="PTHR22642:SF2">
    <property type="entry name" value="PROTEIN LONG AFTER FAR-RED 3"/>
    <property type="match status" value="1"/>
</dbReference>
<dbReference type="InterPro" id="IPR033932">
    <property type="entry name" value="YtcJ-like"/>
</dbReference>
<protein>
    <submittedName>
        <fullName evidence="2">Amidohydrolase family protein</fullName>
    </submittedName>
</protein>
<dbReference type="Pfam" id="PF07969">
    <property type="entry name" value="Amidohydro_3"/>
    <property type="match status" value="1"/>
</dbReference>
<dbReference type="AlphaFoldDB" id="B6G8H1"/>
<organism evidence="2 3">
    <name type="scientific">Collinsella stercoris DSM 13279</name>
    <dbReference type="NCBI Taxonomy" id="445975"/>
    <lineage>
        <taxon>Bacteria</taxon>
        <taxon>Bacillati</taxon>
        <taxon>Actinomycetota</taxon>
        <taxon>Coriobacteriia</taxon>
        <taxon>Coriobacteriales</taxon>
        <taxon>Coriobacteriaceae</taxon>
        <taxon>Collinsella</taxon>
    </lineage>
</organism>